<protein>
    <submittedName>
        <fullName evidence="2">Uncharacterized protein</fullName>
    </submittedName>
</protein>
<evidence type="ECO:0000313" key="2">
    <source>
        <dbReference type="EMBL" id="VGM65476.1"/>
    </source>
</evidence>
<gene>
    <name evidence="1" type="ORF">SAMEA4873558_03736</name>
    <name evidence="2" type="ORF">SAMEA4873562_03469</name>
</gene>
<dbReference type="EMBL" id="CAAHDJ010000008">
    <property type="protein sequence ID" value="VGM60740.1"/>
    <property type="molecule type" value="Genomic_DNA"/>
</dbReference>
<dbReference type="AlphaFoldDB" id="A0A486GIK2"/>
<reference evidence="2" key="1">
    <citation type="submission" date="2019-03" db="EMBL/GenBank/DDBJ databases">
        <authorList>
            <consortium name="Pathogen Informatics"/>
        </authorList>
    </citation>
    <scope>NUCLEOTIDE SEQUENCE</scope>
    <source>
        <strain evidence="1">5012STDY7626357</strain>
        <strain evidence="2">5012STDY7626361</strain>
    </source>
</reference>
<dbReference type="RefSeq" id="WP_117096063.1">
    <property type="nucleotide sequence ID" value="NZ_CAAHAF010000006.1"/>
</dbReference>
<sequence length="285" mass="32253">MSVIPCKKDLQLKKLIESYAEALKVEAHKLGTHGLTEAEFYDSGLFRGAIERIRGQFSATMREKRNFVKHVLNYMQDNEYIADWESAGESNRHDYMVTLNSGRKAAIELKGCLDGNNTNIFDRPPQAEEFVIWSVCTNPGADPQHNVWSGLHTRLSAEIISREQRIDGMVIWDWACGTVGRPCPKIATEPERAVTFGPFKLPPPCLYLLPSTIPSPRNNPSPKAQQIEDVQLIKAFHDCFGCRPEEVNFVNFDVGYHGKDTVRKTTIIRNGTVERESEMTAIRRS</sequence>
<name>A0A486GIK2_KLEPN</name>
<organism evidence="2">
    <name type="scientific">Klebsiella pneumoniae</name>
    <dbReference type="NCBI Taxonomy" id="573"/>
    <lineage>
        <taxon>Bacteria</taxon>
        <taxon>Pseudomonadati</taxon>
        <taxon>Pseudomonadota</taxon>
        <taxon>Gammaproteobacteria</taxon>
        <taxon>Enterobacterales</taxon>
        <taxon>Enterobacteriaceae</taxon>
        <taxon>Klebsiella/Raoultella group</taxon>
        <taxon>Klebsiella</taxon>
        <taxon>Klebsiella pneumoniae complex</taxon>
    </lineage>
</organism>
<proteinExistence type="predicted"/>
<dbReference type="EMBL" id="CAAHDK010000008">
    <property type="protein sequence ID" value="VGM65476.1"/>
    <property type="molecule type" value="Genomic_DNA"/>
</dbReference>
<evidence type="ECO:0000313" key="1">
    <source>
        <dbReference type="EMBL" id="VGM60740.1"/>
    </source>
</evidence>
<accession>A0A486GIK2</accession>